<evidence type="ECO:0000256" key="12">
    <source>
        <dbReference type="ARBA" id="ARBA00022989"/>
    </source>
</evidence>
<feature type="transmembrane region" description="Helical" evidence="18">
    <location>
        <begin position="167"/>
        <end position="185"/>
    </location>
</feature>
<feature type="domain" description="RCK N-terminal" evidence="19">
    <location>
        <begin position="356"/>
        <end position="498"/>
    </location>
</feature>
<keyword evidence="13" id="KW-0406">Ion transport</keyword>
<feature type="compositionally biased region" description="Polar residues" evidence="17">
    <location>
        <begin position="789"/>
        <end position="803"/>
    </location>
</feature>
<dbReference type="AlphaFoldDB" id="A0AAU9F755"/>
<keyword evidence="4" id="KW-0633">Potassium transport</keyword>
<proteinExistence type="predicted"/>
<evidence type="ECO:0000256" key="6">
    <source>
        <dbReference type="ARBA" id="ARBA00022723"/>
    </source>
</evidence>
<dbReference type="Gene3D" id="3.40.50.720">
    <property type="entry name" value="NAD(P)-binding Rossmann-like Domain"/>
    <property type="match status" value="2"/>
</dbReference>
<keyword evidence="5 18" id="KW-0812">Transmembrane</keyword>
<evidence type="ECO:0000256" key="8">
    <source>
        <dbReference type="ARBA" id="ARBA00022837"/>
    </source>
</evidence>
<organism evidence="20 21">
    <name type="scientific">Drosophila madeirensis</name>
    <name type="common">Fruit fly</name>
    <dbReference type="NCBI Taxonomy" id="30013"/>
    <lineage>
        <taxon>Eukaryota</taxon>
        <taxon>Metazoa</taxon>
        <taxon>Ecdysozoa</taxon>
        <taxon>Arthropoda</taxon>
        <taxon>Hexapoda</taxon>
        <taxon>Insecta</taxon>
        <taxon>Pterygota</taxon>
        <taxon>Neoptera</taxon>
        <taxon>Endopterygota</taxon>
        <taxon>Diptera</taxon>
        <taxon>Brachycera</taxon>
        <taxon>Muscomorpha</taxon>
        <taxon>Ephydroidea</taxon>
        <taxon>Drosophilidae</taxon>
        <taxon>Drosophila</taxon>
        <taxon>Sophophora</taxon>
    </lineage>
</organism>
<dbReference type="Gene3D" id="1.10.287.70">
    <property type="match status" value="1"/>
</dbReference>
<dbReference type="InterPro" id="IPR005821">
    <property type="entry name" value="Ion_trans_dom"/>
</dbReference>
<evidence type="ECO:0000259" key="19">
    <source>
        <dbReference type="PROSITE" id="PS51201"/>
    </source>
</evidence>
<sequence length="1227" mass="136238">MATDLIGTNFSSTLTNGMSGCDQSTVESLADDPTDSPFDADDCLKVRKYWCFLLSSIFTFLAGLLIVLLWRAFAFICCRKEPDLGPNDPKQKEQKASRNKQEFEGTFMTEAKDWAGELISGQTTTGRILVVLVFILSIASLIIYFVDASSEEVERCQKWSNNITQQIDLAFNIFFMVYFFIRFIAASDKLWFMLEMYSFVDYFTIPPSFVSIYLDRTWIGLRFLRALRLMTVPDILQYLNVLKTSSSIRLAQLVSIFISVWLTAAGIIHLLENSGDPLDFNNAHRLSYWTCVYFLIVTMSTVGYGDVYCETVLGRTFLVFFLLVGLAVFASWIPEITELAAQRSKYGGTYSKDPRKRHIVVCGHITYESVSHFLKDFLHEDREDVDVEVVFLHRKEPDLELEGLLKRHYTTVAFFQGTMMNAVDLERVKVHEADACLVLANKYCQDPDAEDAANIMRVISIKNYSDDIRVIIQLMQYHNKAYLLNIPSWDWKQGDDVICLAELKLGFIAQSCLAPGFSTMMANLFAMRSFKTSPDMQSWTNDYLRGTGMEMYTETLSPTFIGIPFAQATELCFSKLKLLLLAIEIKGAEEGVDSKISINPRGAKIQANTQGFFIAQSADEVKRAWFYCKACHEDIKDETLIKKCKCKNLATFRKGVRAVQMVGRANEHHPAPTFTPPELPKRVHVRGSVSGDITRDREDTNLLNRNVRRPNGTGNGTGAMHHMNNTAAAAAAAAAAGKQVNKVKPTVNVSRQVEGQVISPSQYNRPPENDANPYAGYQLAYEVKKLMPTSRSSGTGTQNQNGGVSLPAGIADDQSKDFDFEKTEMKYDSTGMFHWSPAKSLEDCILDRNQAAMTVLNGHVVVCLFADPDSPLIGLRNLVMPLRASNFHYHELKHVVIVGSVDYIRREWKMLQNLPKISVLNGSPLSRADLRAVNVNLCDMCCILSAKVPSNDDPTLADKEAILASLNIKAMTFDDTIGVLSQRGPEFDNLSATAGSPIVLQRRGSVYGANVPMITELVNDSNVQFLDQDDDDDPDTELYLTQPFACGTAFAVSVLDSLMSTTYFNQNALTLIRSLITGGATPELELILAEGAGLRGGYSTVESLSNRDRCRVGQISLYDGPLAQFGECGKYGDLFVAALKSYGMLCIGLYRFRDTSSSCDASSKRYVITNPPDDFSLLPTDQVFVLMQFDPGLEYKPPAVRAPAGGRGTNTQGSGVGGGGSNKDDNS</sequence>
<evidence type="ECO:0000313" key="20">
    <source>
        <dbReference type="EMBL" id="BFF91891.1"/>
    </source>
</evidence>
<dbReference type="PRINTS" id="PR01449">
    <property type="entry name" value="BKCHANNELA"/>
</dbReference>
<dbReference type="SUPFAM" id="SSF81324">
    <property type="entry name" value="Voltage-gated potassium channels"/>
    <property type="match status" value="1"/>
</dbReference>
<dbReference type="Pfam" id="PF03493">
    <property type="entry name" value="BK_channel_a"/>
    <property type="match status" value="1"/>
</dbReference>
<dbReference type="GO" id="GO:0034702">
    <property type="term" value="C:monoatomic ion channel complex"/>
    <property type="evidence" value="ECO:0007669"/>
    <property type="project" value="UniProtKB-KW"/>
</dbReference>
<feature type="transmembrane region" description="Helical" evidence="18">
    <location>
        <begin position="191"/>
        <end position="214"/>
    </location>
</feature>
<dbReference type="InterPro" id="IPR047871">
    <property type="entry name" value="K_chnl_Slo-like"/>
</dbReference>
<feature type="transmembrane region" description="Helical" evidence="18">
    <location>
        <begin position="128"/>
        <end position="146"/>
    </location>
</feature>
<gene>
    <name evidence="20" type="ORF">DMAD_10072</name>
</gene>
<evidence type="ECO:0000256" key="7">
    <source>
        <dbReference type="ARBA" id="ARBA00022826"/>
    </source>
</evidence>
<keyword evidence="7" id="KW-0631">Potassium channel</keyword>
<dbReference type="InterPro" id="IPR003148">
    <property type="entry name" value="RCK_N"/>
</dbReference>
<dbReference type="PRINTS" id="PR00169">
    <property type="entry name" value="KCHANNEL"/>
</dbReference>
<dbReference type="GO" id="GO:0045211">
    <property type="term" value="C:postsynaptic membrane"/>
    <property type="evidence" value="ECO:0007669"/>
    <property type="project" value="TreeGrafter"/>
</dbReference>
<dbReference type="SUPFAM" id="SSF51735">
    <property type="entry name" value="NAD(P)-binding Rossmann-fold domains"/>
    <property type="match status" value="1"/>
</dbReference>
<dbReference type="Pfam" id="PF00520">
    <property type="entry name" value="Ion_trans"/>
    <property type="match status" value="1"/>
</dbReference>
<evidence type="ECO:0000256" key="1">
    <source>
        <dbReference type="ARBA" id="ARBA00004651"/>
    </source>
</evidence>
<dbReference type="InterPro" id="IPR036291">
    <property type="entry name" value="NAD(P)-bd_dom_sf"/>
</dbReference>
<evidence type="ECO:0000256" key="18">
    <source>
        <dbReference type="SAM" id="Phobius"/>
    </source>
</evidence>
<keyword evidence="8" id="KW-0106">Calcium</keyword>
<evidence type="ECO:0000256" key="15">
    <source>
        <dbReference type="ARBA" id="ARBA00023303"/>
    </source>
</evidence>
<dbReference type="InterPro" id="IPR003929">
    <property type="entry name" value="K_chnl_BK_asu"/>
</dbReference>
<keyword evidence="2" id="KW-0813">Transport</keyword>
<name>A0AAU9F755_DROMD</name>
<feature type="transmembrane region" description="Helical" evidence="18">
    <location>
        <begin position="312"/>
        <end position="333"/>
    </location>
</feature>
<dbReference type="InterPro" id="IPR048735">
    <property type="entry name" value="Slowpoke-like_C"/>
</dbReference>
<evidence type="ECO:0000256" key="17">
    <source>
        <dbReference type="SAM" id="MobiDB-lite"/>
    </source>
</evidence>
<keyword evidence="21" id="KW-1185">Reference proteome</keyword>
<evidence type="ECO:0000256" key="16">
    <source>
        <dbReference type="ARBA" id="ARBA00029579"/>
    </source>
</evidence>
<evidence type="ECO:0000256" key="13">
    <source>
        <dbReference type="ARBA" id="ARBA00023065"/>
    </source>
</evidence>
<evidence type="ECO:0000256" key="2">
    <source>
        <dbReference type="ARBA" id="ARBA00022448"/>
    </source>
</evidence>
<dbReference type="FunFam" id="1.10.287.70:FF:000015">
    <property type="entry name" value="Calcium-activated potassium channel subunit alpha-1 isoform X7"/>
    <property type="match status" value="1"/>
</dbReference>
<keyword evidence="9" id="KW-0460">Magnesium</keyword>
<reference evidence="20 21" key="1">
    <citation type="submission" date="2024-02" db="EMBL/GenBank/DDBJ databases">
        <title>A chromosome-level genome assembly of Drosophila madeirensis, a fruit fly species endemic to Madeira island.</title>
        <authorList>
            <person name="Tomihara K."/>
            <person name="Llopart A."/>
            <person name="Yamamoto D."/>
        </authorList>
    </citation>
    <scope>NUCLEOTIDE SEQUENCE [LARGE SCALE GENOMIC DNA]</scope>
    <source>
        <strain evidence="20 21">RF1</strain>
    </source>
</reference>
<dbReference type="PROSITE" id="PS51201">
    <property type="entry name" value="RCK_N"/>
    <property type="match status" value="2"/>
</dbReference>
<dbReference type="PANTHER" id="PTHR10027">
    <property type="entry name" value="CALCIUM-ACTIVATED POTASSIUM CHANNEL ALPHA CHAIN"/>
    <property type="match status" value="1"/>
</dbReference>
<evidence type="ECO:0000256" key="9">
    <source>
        <dbReference type="ARBA" id="ARBA00022842"/>
    </source>
</evidence>
<accession>A0AAU9F755</accession>
<dbReference type="Pfam" id="PF22614">
    <property type="entry name" value="Slo-like_RCK"/>
    <property type="match status" value="2"/>
</dbReference>
<evidence type="ECO:0000256" key="5">
    <source>
        <dbReference type="ARBA" id="ARBA00022692"/>
    </source>
</evidence>
<evidence type="ECO:0000256" key="14">
    <source>
        <dbReference type="ARBA" id="ARBA00023136"/>
    </source>
</evidence>
<keyword evidence="14 18" id="KW-0472">Membrane</keyword>
<dbReference type="Pfam" id="PF21014">
    <property type="entry name" value="Slowpoke_C"/>
    <property type="match status" value="1"/>
</dbReference>
<dbReference type="FunFam" id="3.40.50.720:FF:000005">
    <property type="entry name" value="calcium-activated potassium channel subunit alpha-1 isoform X6"/>
    <property type="match status" value="1"/>
</dbReference>
<evidence type="ECO:0000256" key="10">
    <source>
        <dbReference type="ARBA" id="ARBA00022882"/>
    </source>
</evidence>
<evidence type="ECO:0000256" key="3">
    <source>
        <dbReference type="ARBA" id="ARBA00022475"/>
    </source>
</evidence>
<keyword evidence="12 18" id="KW-1133">Transmembrane helix</keyword>
<protein>
    <recommendedName>
        <fullName evidence="16">BK channel</fullName>
    </recommendedName>
</protein>
<dbReference type="EMBL" id="AP029263">
    <property type="protein sequence ID" value="BFF91891.1"/>
    <property type="molecule type" value="Genomic_DNA"/>
</dbReference>
<dbReference type="GO" id="GO:0060072">
    <property type="term" value="F:large conductance calcium-activated potassium channel activity"/>
    <property type="evidence" value="ECO:0007669"/>
    <property type="project" value="TreeGrafter"/>
</dbReference>
<evidence type="ECO:0000313" key="21">
    <source>
        <dbReference type="Proteomes" id="UP001500889"/>
    </source>
</evidence>
<keyword evidence="10" id="KW-0851">Voltage-gated channel</keyword>
<comment type="subcellular location">
    <subcellularLocation>
        <location evidence="1">Cell membrane</location>
        <topology evidence="1">Multi-pass membrane protein</topology>
    </subcellularLocation>
</comment>
<feature type="transmembrane region" description="Helical" evidence="18">
    <location>
        <begin position="286"/>
        <end position="305"/>
    </location>
</feature>
<feature type="region of interest" description="Disordered" evidence="17">
    <location>
        <begin position="789"/>
        <end position="808"/>
    </location>
</feature>
<feature type="transmembrane region" description="Helical" evidence="18">
    <location>
        <begin position="250"/>
        <end position="271"/>
    </location>
</feature>
<evidence type="ECO:0000256" key="11">
    <source>
        <dbReference type="ARBA" id="ARBA00022958"/>
    </source>
</evidence>
<keyword evidence="3" id="KW-1003">Cell membrane</keyword>
<feature type="domain" description="RCK N-terminal" evidence="19">
    <location>
        <begin position="857"/>
        <end position="1001"/>
    </location>
</feature>
<dbReference type="PANTHER" id="PTHR10027:SF33">
    <property type="entry name" value="CALCIUM-ACTIVATED POTASSIUM CHANNEL SUBUNIT ALPHA-1-RELATED"/>
    <property type="match status" value="1"/>
</dbReference>
<evidence type="ECO:0000256" key="4">
    <source>
        <dbReference type="ARBA" id="ARBA00022538"/>
    </source>
</evidence>
<feature type="region of interest" description="Disordered" evidence="17">
    <location>
        <begin position="1197"/>
        <end position="1227"/>
    </location>
</feature>
<keyword evidence="6" id="KW-0479">Metal-binding</keyword>
<keyword evidence="11" id="KW-0630">Potassium</keyword>
<dbReference type="Proteomes" id="UP001500889">
    <property type="component" value="Chromosome O"/>
</dbReference>
<keyword evidence="15 20" id="KW-0407">Ion channel</keyword>
<dbReference type="GO" id="GO:0046872">
    <property type="term" value="F:metal ion binding"/>
    <property type="evidence" value="ECO:0007669"/>
    <property type="project" value="UniProtKB-KW"/>
</dbReference>
<feature type="transmembrane region" description="Helical" evidence="18">
    <location>
        <begin position="49"/>
        <end position="73"/>
    </location>
</feature>